<proteinExistence type="predicted"/>
<evidence type="ECO:0000313" key="1">
    <source>
        <dbReference type="EMBL" id="CAB4018132.1"/>
    </source>
</evidence>
<dbReference type="AlphaFoldDB" id="A0A7D9ETP4"/>
<name>A0A7D9ETP4_PARCT</name>
<sequence length="83" mass="8815">MDLTIQEEKDLLDADDTGNLVPDSITSLLLNPQFITMMKESLLPSLVDGVKQSFSAHTETTNSEQATFTGNSAGSTSGDNHAA</sequence>
<keyword evidence="2" id="KW-1185">Reference proteome</keyword>
<accession>A0A7D9ETP4</accession>
<organism evidence="1 2">
    <name type="scientific">Paramuricea clavata</name>
    <name type="common">Red gorgonian</name>
    <name type="synonym">Violescent sea-whip</name>
    <dbReference type="NCBI Taxonomy" id="317549"/>
    <lineage>
        <taxon>Eukaryota</taxon>
        <taxon>Metazoa</taxon>
        <taxon>Cnidaria</taxon>
        <taxon>Anthozoa</taxon>
        <taxon>Octocorallia</taxon>
        <taxon>Malacalcyonacea</taxon>
        <taxon>Plexauridae</taxon>
        <taxon>Paramuricea</taxon>
    </lineage>
</organism>
<comment type="caution">
    <text evidence="1">The sequence shown here is derived from an EMBL/GenBank/DDBJ whole genome shotgun (WGS) entry which is preliminary data.</text>
</comment>
<evidence type="ECO:0000313" key="2">
    <source>
        <dbReference type="Proteomes" id="UP001152795"/>
    </source>
</evidence>
<gene>
    <name evidence="1" type="ORF">PACLA_8A051321</name>
</gene>
<protein>
    <submittedName>
        <fullName evidence="1">Uncharacterized protein</fullName>
    </submittedName>
</protein>
<dbReference type="EMBL" id="CACRXK020009870">
    <property type="protein sequence ID" value="CAB4018132.1"/>
    <property type="molecule type" value="Genomic_DNA"/>
</dbReference>
<dbReference type="Proteomes" id="UP001152795">
    <property type="component" value="Unassembled WGS sequence"/>
</dbReference>
<reference evidence="1" key="1">
    <citation type="submission" date="2020-04" db="EMBL/GenBank/DDBJ databases">
        <authorList>
            <person name="Alioto T."/>
            <person name="Alioto T."/>
            <person name="Gomez Garrido J."/>
        </authorList>
    </citation>
    <scope>NUCLEOTIDE SEQUENCE</scope>
    <source>
        <strain evidence="1">A484AB</strain>
    </source>
</reference>